<evidence type="ECO:0000313" key="1">
    <source>
        <dbReference type="EMBL" id="XDQ09616.1"/>
    </source>
</evidence>
<dbReference type="AlphaFoldDB" id="A0AB39MTJ1"/>
<organism evidence="1">
    <name type="scientific">Streptomyces sp. R11</name>
    <dbReference type="NCBI Taxonomy" id="3238625"/>
    <lineage>
        <taxon>Bacteria</taxon>
        <taxon>Bacillati</taxon>
        <taxon>Actinomycetota</taxon>
        <taxon>Actinomycetes</taxon>
        <taxon>Kitasatosporales</taxon>
        <taxon>Streptomycetaceae</taxon>
        <taxon>Streptomyces</taxon>
    </lineage>
</organism>
<dbReference type="EMBL" id="CP163432">
    <property type="protein sequence ID" value="XDQ09616.1"/>
    <property type="molecule type" value="Genomic_DNA"/>
</dbReference>
<gene>
    <name evidence="1" type="ORF">AB5J55_08170</name>
</gene>
<name>A0AB39MTJ1_9ACTN</name>
<sequence length="101" mass="10517">MRGVVARSRGRRAGIVHLTVSAAGTLGARLVAPCVEDLAAVGAALLPAGAAGGRRRDPAVVADRLAVAVRRQWDAKVRARRPAARIRCRWPGGAPRPTPQG</sequence>
<protein>
    <submittedName>
        <fullName evidence="1">Uncharacterized protein</fullName>
    </submittedName>
</protein>
<proteinExistence type="predicted"/>
<dbReference type="RefSeq" id="WP_369269998.1">
    <property type="nucleotide sequence ID" value="NZ_CP163432.1"/>
</dbReference>
<accession>A0AB39MTJ1</accession>
<reference evidence="1" key="1">
    <citation type="submission" date="2024-07" db="EMBL/GenBank/DDBJ databases">
        <authorList>
            <person name="Yu S.T."/>
        </authorList>
    </citation>
    <scope>NUCLEOTIDE SEQUENCE</scope>
    <source>
        <strain evidence="1">R11</strain>
    </source>
</reference>